<dbReference type="SUPFAM" id="SSF103473">
    <property type="entry name" value="MFS general substrate transporter"/>
    <property type="match status" value="1"/>
</dbReference>
<dbReference type="AlphaFoldDB" id="A0A4E9EKZ0"/>
<accession>A0A4E9EKZ0</accession>
<evidence type="ECO:0000256" key="7">
    <source>
        <dbReference type="SAM" id="Phobius"/>
    </source>
</evidence>
<feature type="transmembrane region" description="Helical" evidence="7">
    <location>
        <begin position="71"/>
        <end position="92"/>
    </location>
</feature>
<evidence type="ECO:0000256" key="5">
    <source>
        <dbReference type="ARBA" id="ARBA00023136"/>
    </source>
</evidence>
<organism evidence="8">
    <name type="scientific">Gibberella zeae</name>
    <name type="common">Wheat head blight fungus</name>
    <name type="synonym">Fusarium graminearum</name>
    <dbReference type="NCBI Taxonomy" id="5518"/>
    <lineage>
        <taxon>Eukaryota</taxon>
        <taxon>Fungi</taxon>
        <taxon>Dikarya</taxon>
        <taxon>Ascomycota</taxon>
        <taxon>Pezizomycotina</taxon>
        <taxon>Sordariomycetes</taxon>
        <taxon>Hypocreomycetidae</taxon>
        <taxon>Hypocreales</taxon>
        <taxon>Nectriaceae</taxon>
        <taxon>Fusarium</taxon>
    </lineage>
</organism>
<protein>
    <recommendedName>
        <fullName evidence="9">Major facilitator superfamily (MFS) profile domain-containing protein</fullName>
    </recommendedName>
</protein>
<sequence>MSAAEHQSAGAQKAFQEGTRELGVARIDASSGSAASSDYTQNRVYWMVGPILCTIVVGSSILTAWPPSDAARVAGFFLAASGYVTGIMWTWANEINVGNAEERAMTISSMNGFFYATTSFMPILIFPQTMAPKFERGFPTVLSFAVGACGLILFANFLHQRQLRMEAEATSRELPVEVPESDVDENEKKT</sequence>
<feature type="transmembrane region" description="Helical" evidence="7">
    <location>
        <begin position="113"/>
        <end position="131"/>
    </location>
</feature>
<name>A0A4E9EKZ0_GIBZA</name>
<dbReference type="EMBL" id="CAAKMV010000174">
    <property type="protein sequence ID" value="VIO63231.1"/>
    <property type="molecule type" value="Genomic_DNA"/>
</dbReference>
<evidence type="ECO:0000313" key="8">
    <source>
        <dbReference type="EMBL" id="VIO63231.1"/>
    </source>
</evidence>
<proteinExistence type="predicted"/>
<evidence type="ECO:0008006" key="9">
    <source>
        <dbReference type="Google" id="ProtNLM"/>
    </source>
</evidence>
<evidence type="ECO:0000256" key="3">
    <source>
        <dbReference type="ARBA" id="ARBA00022692"/>
    </source>
</evidence>
<feature type="transmembrane region" description="Helical" evidence="7">
    <location>
        <begin position="44"/>
        <end position="65"/>
    </location>
</feature>
<evidence type="ECO:0000256" key="6">
    <source>
        <dbReference type="SAM" id="MobiDB-lite"/>
    </source>
</evidence>
<keyword evidence="2" id="KW-0813">Transport</keyword>
<evidence type="ECO:0000256" key="2">
    <source>
        <dbReference type="ARBA" id="ARBA00022448"/>
    </source>
</evidence>
<feature type="compositionally biased region" description="Acidic residues" evidence="6">
    <location>
        <begin position="179"/>
        <end position="190"/>
    </location>
</feature>
<reference evidence="8" key="1">
    <citation type="submission" date="2019-04" db="EMBL/GenBank/DDBJ databases">
        <authorList>
            <person name="Melise S."/>
            <person name="Noan J."/>
            <person name="Okalmin O."/>
        </authorList>
    </citation>
    <scope>NUCLEOTIDE SEQUENCE</scope>
    <source>
        <strain evidence="8">FN9</strain>
    </source>
</reference>
<dbReference type="GO" id="GO:0022857">
    <property type="term" value="F:transmembrane transporter activity"/>
    <property type="evidence" value="ECO:0007669"/>
    <property type="project" value="TreeGrafter"/>
</dbReference>
<dbReference type="InterPro" id="IPR036259">
    <property type="entry name" value="MFS_trans_sf"/>
</dbReference>
<keyword evidence="3 7" id="KW-0812">Transmembrane</keyword>
<dbReference type="PANTHER" id="PTHR43791:SF36">
    <property type="entry name" value="TRANSPORTER, PUTATIVE (AFU_ORTHOLOGUE AFUA_6G08340)-RELATED"/>
    <property type="match status" value="1"/>
</dbReference>
<feature type="region of interest" description="Disordered" evidence="6">
    <location>
        <begin position="169"/>
        <end position="190"/>
    </location>
</feature>
<dbReference type="PANTHER" id="PTHR43791">
    <property type="entry name" value="PERMEASE-RELATED"/>
    <property type="match status" value="1"/>
</dbReference>
<comment type="subcellular location">
    <subcellularLocation>
        <location evidence="1">Membrane</location>
        <topology evidence="1">Multi-pass membrane protein</topology>
    </subcellularLocation>
</comment>
<dbReference type="GO" id="GO:0016020">
    <property type="term" value="C:membrane"/>
    <property type="evidence" value="ECO:0007669"/>
    <property type="project" value="UniProtKB-SubCell"/>
</dbReference>
<gene>
    <name evidence="8" type="ORF">FUG_LOCUS511747</name>
</gene>
<feature type="transmembrane region" description="Helical" evidence="7">
    <location>
        <begin position="137"/>
        <end position="158"/>
    </location>
</feature>
<evidence type="ECO:0000256" key="4">
    <source>
        <dbReference type="ARBA" id="ARBA00022989"/>
    </source>
</evidence>
<keyword evidence="4 7" id="KW-1133">Transmembrane helix</keyword>
<keyword evidence="5 7" id="KW-0472">Membrane</keyword>
<evidence type="ECO:0000256" key="1">
    <source>
        <dbReference type="ARBA" id="ARBA00004141"/>
    </source>
</evidence>